<keyword evidence="3" id="KW-1185">Reference proteome</keyword>
<accession>A0A914ARN8</accession>
<reference evidence="2" key="1">
    <citation type="submission" date="2022-11" db="UniProtKB">
        <authorList>
            <consortium name="EnsemblMetazoa"/>
        </authorList>
    </citation>
    <scope>IDENTIFICATION</scope>
</reference>
<dbReference type="AlphaFoldDB" id="A0A914ARN8"/>
<evidence type="ECO:0000313" key="2">
    <source>
        <dbReference type="EnsemblMetazoa" id="XP_038066056.1"/>
    </source>
</evidence>
<organism evidence="2 3">
    <name type="scientific">Patiria miniata</name>
    <name type="common">Bat star</name>
    <name type="synonym">Asterina miniata</name>
    <dbReference type="NCBI Taxonomy" id="46514"/>
    <lineage>
        <taxon>Eukaryota</taxon>
        <taxon>Metazoa</taxon>
        <taxon>Echinodermata</taxon>
        <taxon>Eleutherozoa</taxon>
        <taxon>Asterozoa</taxon>
        <taxon>Asteroidea</taxon>
        <taxon>Valvatacea</taxon>
        <taxon>Valvatida</taxon>
        <taxon>Asterinidae</taxon>
        <taxon>Patiria</taxon>
    </lineage>
</organism>
<dbReference type="EnsemblMetazoa" id="XM_038210128.1">
    <property type="protein sequence ID" value="XP_038066056.1"/>
    <property type="gene ID" value="LOC119736114"/>
</dbReference>
<dbReference type="RefSeq" id="XP_038066056.1">
    <property type="nucleotide sequence ID" value="XM_038210128.1"/>
</dbReference>
<dbReference type="OrthoDB" id="10217620at2759"/>
<name>A0A914ARN8_PATMI</name>
<evidence type="ECO:0000313" key="3">
    <source>
        <dbReference type="Proteomes" id="UP000887568"/>
    </source>
</evidence>
<protein>
    <submittedName>
        <fullName evidence="2">Uncharacterized protein</fullName>
    </submittedName>
</protein>
<feature type="region of interest" description="Disordered" evidence="1">
    <location>
        <begin position="57"/>
        <end position="84"/>
    </location>
</feature>
<evidence type="ECO:0000256" key="1">
    <source>
        <dbReference type="SAM" id="MobiDB-lite"/>
    </source>
</evidence>
<feature type="region of interest" description="Disordered" evidence="1">
    <location>
        <begin position="180"/>
        <end position="246"/>
    </location>
</feature>
<dbReference type="GeneID" id="119736114"/>
<proteinExistence type="predicted"/>
<sequence>MAEAMSMKAFLDAPKHFQGMELAAGSRIVLKDPESGLKIKIETPKDGIVKRIKKSLIKRDKSTTEGFESPNPPPPVPSRHRGVNREQEECAYMPLEFEESYEFPIREPANVPESEIALNLDEAIYESYDSQVYVNKDLFPGPPMGQQMAMQLPRRGSLNPPGIPPKLRPVSDGYAHVADDDLAQTSGPDRNVDALPSPGPNTEFDSERKTSFGDDLDETYRRLRQGYENAKPGNDCLTTKQKGAPAETTITQDVISQALVPDYWTY</sequence>
<dbReference type="Proteomes" id="UP000887568">
    <property type="component" value="Unplaced"/>
</dbReference>